<gene>
    <name evidence="1" type="ORF">SDC9_189442</name>
</gene>
<reference evidence="1" key="1">
    <citation type="submission" date="2019-08" db="EMBL/GenBank/DDBJ databases">
        <authorList>
            <person name="Kucharzyk K."/>
            <person name="Murdoch R.W."/>
            <person name="Higgins S."/>
            <person name="Loffler F."/>
        </authorList>
    </citation>
    <scope>NUCLEOTIDE SEQUENCE</scope>
</reference>
<dbReference type="EMBL" id="VSSQ01099226">
    <property type="protein sequence ID" value="MPN41887.1"/>
    <property type="molecule type" value="Genomic_DNA"/>
</dbReference>
<dbReference type="AlphaFoldDB" id="A0A645HSH1"/>
<dbReference type="PANTHER" id="PTHR34039">
    <property type="entry name" value="UPF0102 PROTEIN YRAN"/>
    <property type="match status" value="1"/>
</dbReference>
<accession>A0A645HSH1</accession>
<sequence>MQDGETIVFVEVKARSRTNFGTPGEFVTSAKRRQLTLAAEAYLMQEALPDCPARFDVVEVYLSTGAINHIVNAFDACPNS</sequence>
<dbReference type="InterPro" id="IPR011335">
    <property type="entry name" value="Restrct_endonuc-II-like"/>
</dbReference>
<dbReference type="Pfam" id="PF02021">
    <property type="entry name" value="UPF0102"/>
    <property type="match status" value="1"/>
</dbReference>
<name>A0A645HSH1_9ZZZZ</name>
<dbReference type="GO" id="GO:0003676">
    <property type="term" value="F:nucleic acid binding"/>
    <property type="evidence" value="ECO:0007669"/>
    <property type="project" value="InterPro"/>
</dbReference>
<dbReference type="Gene3D" id="3.40.1350.10">
    <property type="match status" value="1"/>
</dbReference>
<dbReference type="SUPFAM" id="SSF52980">
    <property type="entry name" value="Restriction endonuclease-like"/>
    <property type="match status" value="1"/>
</dbReference>
<comment type="caution">
    <text evidence="1">The sequence shown here is derived from an EMBL/GenBank/DDBJ whole genome shotgun (WGS) entry which is preliminary data.</text>
</comment>
<dbReference type="InterPro" id="IPR011856">
    <property type="entry name" value="tRNA_endonuc-like_dom_sf"/>
</dbReference>
<evidence type="ECO:0000313" key="1">
    <source>
        <dbReference type="EMBL" id="MPN41887.1"/>
    </source>
</evidence>
<protein>
    <recommendedName>
        <fullName evidence="2">Endonuclease</fullName>
    </recommendedName>
</protein>
<dbReference type="PANTHER" id="PTHR34039:SF1">
    <property type="entry name" value="UPF0102 PROTEIN YRAN"/>
    <property type="match status" value="1"/>
</dbReference>
<evidence type="ECO:0008006" key="2">
    <source>
        <dbReference type="Google" id="ProtNLM"/>
    </source>
</evidence>
<proteinExistence type="predicted"/>
<dbReference type="InterPro" id="IPR003509">
    <property type="entry name" value="UPF0102_YraN-like"/>
</dbReference>
<organism evidence="1">
    <name type="scientific">bioreactor metagenome</name>
    <dbReference type="NCBI Taxonomy" id="1076179"/>
    <lineage>
        <taxon>unclassified sequences</taxon>
        <taxon>metagenomes</taxon>
        <taxon>ecological metagenomes</taxon>
    </lineage>
</organism>